<sequence>MWFNLIRARAQKTVKPADRATDLHIYVLNKGSRCRCIPSLDPPVLQEDLKDTEILNYVDNLLTCVLARRLGEEQNLVIINTGPRPSVHCVLQLIVIRLGRCIDCTQYGDSGGGGDDGSGSGGGSSGGGNGSGGGSGDSGDGGGGNGSGDDGDSSGGSGGGGGSS</sequence>
<dbReference type="EMBL" id="JADFTS010000002">
    <property type="protein sequence ID" value="KAF9621482.1"/>
    <property type="molecule type" value="Genomic_DNA"/>
</dbReference>
<evidence type="ECO:0000313" key="2">
    <source>
        <dbReference type="EMBL" id="KAF9621482.1"/>
    </source>
</evidence>
<dbReference type="AlphaFoldDB" id="A0A835ISI1"/>
<evidence type="ECO:0000313" key="3">
    <source>
        <dbReference type="Proteomes" id="UP000631114"/>
    </source>
</evidence>
<reference evidence="2 3" key="1">
    <citation type="submission" date="2020-10" db="EMBL/GenBank/DDBJ databases">
        <title>The Coptis chinensis genome and diversification of protoberbering-type alkaloids.</title>
        <authorList>
            <person name="Wang B."/>
            <person name="Shu S."/>
            <person name="Song C."/>
            <person name="Liu Y."/>
        </authorList>
    </citation>
    <scope>NUCLEOTIDE SEQUENCE [LARGE SCALE GENOMIC DNA]</scope>
    <source>
        <strain evidence="2">HL-2020</strain>
        <tissue evidence="2">Leaf</tissue>
    </source>
</reference>
<dbReference type="Proteomes" id="UP000631114">
    <property type="component" value="Unassembled WGS sequence"/>
</dbReference>
<accession>A0A835ISI1</accession>
<proteinExistence type="predicted"/>
<name>A0A835ISI1_9MAGN</name>
<evidence type="ECO:0000256" key="1">
    <source>
        <dbReference type="SAM" id="MobiDB-lite"/>
    </source>
</evidence>
<organism evidence="2 3">
    <name type="scientific">Coptis chinensis</name>
    <dbReference type="NCBI Taxonomy" id="261450"/>
    <lineage>
        <taxon>Eukaryota</taxon>
        <taxon>Viridiplantae</taxon>
        <taxon>Streptophyta</taxon>
        <taxon>Embryophyta</taxon>
        <taxon>Tracheophyta</taxon>
        <taxon>Spermatophyta</taxon>
        <taxon>Magnoliopsida</taxon>
        <taxon>Ranunculales</taxon>
        <taxon>Ranunculaceae</taxon>
        <taxon>Coptidoideae</taxon>
        <taxon>Coptis</taxon>
    </lineage>
</organism>
<feature type="region of interest" description="Disordered" evidence="1">
    <location>
        <begin position="112"/>
        <end position="164"/>
    </location>
</feature>
<protein>
    <submittedName>
        <fullName evidence="2">Uncharacterized protein</fullName>
    </submittedName>
</protein>
<keyword evidence="3" id="KW-1185">Reference proteome</keyword>
<gene>
    <name evidence="2" type="ORF">IFM89_021786</name>
</gene>
<comment type="caution">
    <text evidence="2">The sequence shown here is derived from an EMBL/GenBank/DDBJ whole genome shotgun (WGS) entry which is preliminary data.</text>
</comment>